<proteinExistence type="predicted"/>
<feature type="chain" id="PRO_5043594623" evidence="2">
    <location>
        <begin position="25"/>
        <end position="792"/>
    </location>
</feature>
<reference evidence="3" key="1">
    <citation type="submission" date="2022-06" db="EMBL/GenBank/DDBJ databases">
        <authorList>
            <consortium name="SYNGENTA / RWTH Aachen University"/>
        </authorList>
    </citation>
    <scope>NUCLEOTIDE SEQUENCE</scope>
</reference>
<evidence type="ECO:0000313" key="3">
    <source>
        <dbReference type="EMBL" id="CAH7674873.1"/>
    </source>
</evidence>
<evidence type="ECO:0000256" key="1">
    <source>
        <dbReference type="SAM" id="MobiDB-lite"/>
    </source>
</evidence>
<accession>A0AAV0AX91</accession>
<evidence type="ECO:0000313" key="4">
    <source>
        <dbReference type="Proteomes" id="UP001153365"/>
    </source>
</evidence>
<dbReference type="EMBL" id="CALTRL010002153">
    <property type="protein sequence ID" value="CAH7674873.1"/>
    <property type="molecule type" value="Genomic_DNA"/>
</dbReference>
<keyword evidence="4" id="KW-1185">Reference proteome</keyword>
<dbReference type="Proteomes" id="UP001153365">
    <property type="component" value="Unassembled WGS sequence"/>
</dbReference>
<comment type="caution">
    <text evidence="3">The sequence shown here is derived from an EMBL/GenBank/DDBJ whole genome shotgun (WGS) entry which is preliminary data.</text>
</comment>
<evidence type="ECO:0000256" key="2">
    <source>
        <dbReference type="SAM" id="SignalP"/>
    </source>
</evidence>
<gene>
    <name evidence="3" type="ORF">PPACK8108_LOCUS9807</name>
</gene>
<feature type="signal peptide" evidence="2">
    <location>
        <begin position="1"/>
        <end position="24"/>
    </location>
</feature>
<feature type="region of interest" description="Disordered" evidence="1">
    <location>
        <begin position="274"/>
        <end position="295"/>
    </location>
</feature>
<sequence length="792" mass="91244">MTIARVKLIFSLFIFLRECEVIEGILPYGTHSLFSKDLLNFSREKTPPSRNSWSEVNRGVEASDPSASSTSENVMFDGTSWDGGQHFASYLEPSINFNPVDDKYHHTEMAIEASIQLPPYFSGNDLFEGTGWDGKQSFASLLEPDNLWSTPPSQNHGIGDPVSLEHSQTTAILSPEPNFVQPTTVKSLKSERPNILEVSHNSRLLRAVKTNASKKQNIPLNQKNSDKSFQVKNGEVKSITGVSQSGAHSLFSNDLLNFSGERIPPYEKSLREIGRRVDASDRKSSSKSENDLFEGTTGWDGLQPFFPFSESSANFIPLSDRYHHTLAEMGSLNQQITNFSKNDVFEGIGWDGEQSLTSMLEPEYSQNMVFSQNHHILSSNNLNYAVPLEQSREQPSFDQPLSDESFEVVRPIILESSRNNDSLRTIIKKSFKKRKTRVKNTKNQRFSSSWWNNIYLPDVINSLNEVEDIKLEFQIFLDIMDKLADDLISSKKDDYIRMNMNVDHDGLLKKINVAEESRSENFESNFGDIINQGDEPYHISLIKKFKEKISTHNSPKTFNQFLPLFKAMESQGRKNGFIYLGNDNVHTFFLTGNSRRRPADYLRKLILPVLDKDFYQVLNYRLVDICLEGFFNNDHKIMKERFLLTYIKYKIVPEELRVYRGILRSKLQLKNLYLAITTLINKIFCEGQDDLKQNFSKRQKGAIEFYDLFLYSDKYLIDSELLMNGIVKSFEPDVLLKSDQTQLLSVWKFVDLWLIHYREDLYQKIKSIVGQQRTFRPFICSLLNFLMKLYPD</sequence>
<dbReference type="AlphaFoldDB" id="A0AAV0AX91"/>
<organism evidence="3 4">
    <name type="scientific">Phakopsora pachyrhizi</name>
    <name type="common">Asian soybean rust disease fungus</name>
    <dbReference type="NCBI Taxonomy" id="170000"/>
    <lineage>
        <taxon>Eukaryota</taxon>
        <taxon>Fungi</taxon>
        <taxon>Dikarya</taxon>
        <taxon>Basidiomycota</taxon>
        <taxon>Pucciniomycotina</taxon>
        <taxon>Pucciniomycetes</taxon>
        <taxon>Pucciniales</taxon>
        <taxon>Phakopsoraceae</taxon>
        <taxon>Phakopsora</taxon>
    </lineage>
</organism>
<feature type="region of interest" description="Disordered" evidence="1">
    <location>
        <begin position="44"/>
        <end position="71"/>
    </location>
</feature>
<feature type="compositionally biased region" description="Basic and acidic residues" evidence="1">
    <location>
        <begin position="274"/>
        <end position="290"/>
    </location>
</feature>
<keyword evidence="2" id="KW-0732">Signal</keyword>
<name>A0AAV0AX91_PHAPC</name>
<protein>
    <submittedName>
        <fullName evidence="3">Uncharacterized protein</fullName>
    </submittedName>
</protein>